<sequence>MTAVMAIVEDEDERVLMLQLYNQGKGFSGPRDLPEGAVMVVKEPYVKVMADGDFGIRVDHVSDLIFVPGFDERVPLSWRARIFPDEESSAVWKERGNEFFRGAFYRFAIDCYTKALETAPPPDLAVTTQLNRALCYLKTHQFDATIQDADVVLQKSKLSEKALFRKAQALYYLRRYQKSCKTHKLIGDEYPENSQAQHEFQRVSARLVEQNTGEYDFKRMILEAKSCRPPHLERGTYQ</sequence>
<evidence type="ECO:0000313" key="1">
    <source>
        <dbReference type="EMBL" id="KAK1140136.1"/>
    </source>
</evidence>
<organism evidence="1 2">
    <name type="scientific">Aspergillus melleus</name>
    <dbReference type="NCBI Taxonomy" id="138277"/>
    <lineage>
        <taxon>Eukaryota</taxon>
        <taxon>Fungi</taxon>
        <taxon>Dikarya</taxon>
        <taxon>Ascomycota</taxon>
        <taxon>Pezizomycotina</taxon>
        <taxon>Eurotiomycetes</taxon>
        <taxon>Eurotiomycetidae</taxon>
        <taxon>Eurotiales</taxon>
        <taxon>Aspergillaceae</taxon>
        <taxon>Aspergillus</taxon>
        <taxon>Aspergillus subgen. Circumdati</taxon>
    </lineage>
</organism>
<evidence type="ECO:0000313" key="2">
    <source>
        <dbReference type="Proteomes" id="UP001177260"/>
    </source>
</evidence>
<comment type="caution">
    <text evidence="1">The sequence shown here is derived from an EMBL/GenBank/DDBJ whole genome shotgun (WGS) entry which is preliminary data.</text>
</comment>
<keyword evidence="2" id="KW-1185">Reference proteome</keyword>
<proteinExistence type="predicted"/>
<dbReference type="EMBL" id="JAOPJF010000089">
    <property type="protein sequence ID" value="KAK1140136.1"/>
    <property type="molecule type" value="Genomic_DNA"/>
</dbReference>
<name>A0ACC3AQW8_9EURO</name>
<reference evidence="1 2" key="1">
    <citation type="journal article" date="2023" name="ACS Omega">
        <title>Identification of the Neoaspergillic Acid Biosynthesis Gene Cluster by Establishing an In Vitro CRISPR-Ribonucleoprotein Genetic System in Aspergillus melleus.</title>
        <authorList>
            <person name="Yuan B."/>
            <person name="Grau M.F."/>
            <person name="Murata R.M."/>
            <person name="Torok T."/>
            <person name="Venkateswaran K."/>
            <person name="Stajich J.E."/>
            <person name="Wang C.C.C."/>
        </authorList>
    </citation>
    <scope>NUCLEOTIDE SEQUENCE [LARGE SCALE GENOMIC DNA]</scope>
    <source>
        <strain evidence="1 2">IMV 1140</strain>
    </source>
</reference>
<dbReference type="Proteomes" id="UP001177260">
    <property type="component" value="Unassembled WGS sequence"/>
</dbReference>
<gene>
    <name evidence="1" type="ORF">N8T08_010613</name>
</gene>
<accession>A0ACC3AQW8</accession>
<protein>
    <submittedName>
        <fullName evidence="1">Uncharacterized protein</fullName>
    </submittedName>
</protein>